<gene>
    <name evidence="2" type="ORF">HF519_14295</name>
</gene>
<dbReference type="Pfam" id="PF02148">
    <property type="entry name" value="zf-UBP"/>
    <property type="match status" value="1"/>
</dbReference>
<evidence type="ECO:0000313" key="2">
    <source>
        <dbReference type="EMBL" id="NMH92718.1"/>
    </source>
</evidence>
<evidence type="ECO:0000259" key="1">
    <source>
        <dbReference type="PROSITE" id="PS50271"/>
    </source>
</evidence>
<dbReference type="Proteomes" id="UP000586918">
    <property type="component" value="Unassembled WGS sequence"/>
</dbReference>
<keyword evidence="3" id="KW-1185">Reference proteome</keyword>
<dbReference type="InterPro" id="IPR013083">
    <property type="entry name" value="Znf_RING/FYVE/PHD"/>
</dbReference>
<accession>A0A848DJ56</accession>
<dbReference type="EMBL" id="JAAXKZ010000046">
    <property type="protein sequence ID" value="NMH92718.1"/>
    <property type="molecule type" value="Genomic_DNA"/>
</dbReference>
<dbReference type="GO" id="GO:0008270">
    <property type="term" value="F:zinc ion binding"/>
    <property type="evidence" value="ECO:0007669"/>
    <property type="project" value="InterPro"/>
</dbReference>
<dbReference type="PROSITE" id="PS50271">
    <property type="entry name" value="ZF_UBP"/>
    <property type="match status" value="1"/>
</dbReference>
<dbReference type="SUPFAM" id="SSF57850">
    <property type="entry name" value="RING/U-box"/>
    <property type="match status" value="1"/>
</dbReference>
<protein>
    <submittedName>
        <fullName evidence="2">UBP-type zinc finger domain-containing protein</fullName>
    </submittedName>
</protein>
<dbReference type="InterPro" id="IPR001607">
    <property type="entry name" value="Znf_UBP"/>
</dbReference>
<organism evidence="2 3">
    <name type="scientific">Pseudonocardia bannensis</name>
    <dbReference type="NCBI Taxonomy" id="630973"/>
    <lineage>
        <taxon>Bacteria</taxon>
        <taxon>Bacillati</taxon>
        <taxon>Actinomycetota</taxon>
        <taxon>Actinomycetes</taxon>
        <taxon>Pseudonocardiales</taxon>
        <taxon>Pseudonocardiaceae</taxon>
        <taxon>Pseudonocardia</taxon>
    </lineage>
</organism>
<sequence>MTFGIPIGGTVADPHVSWIRDVTPGTPEGCQECLQIGSPWVHLRLCLTCGHVGCCDSSPMRHARGHAGVVGHPIVQSFQPGEDWRWCFVDEAFV</sequence>
<name>A0A848DJ56_9PSEU</name>
<evidence type="ECO:0000313" key="3">
    <source>
        <dbReference type="Proteomes" id="UP000586918"/>
    </source>
</evidence>
<comment type="caution">
    <text evidence="2">The sequence shown here is derived from an EMBL/GenBank/DDBJ whole genome shotgun (WGS) entry which is preliminary data.</text>
</comment>
<feature type="domain" description="UBP-type" evidence="1">
    <location>
        <begin position="14"/>
        <end position="94"/>
    </location>
</feature>
<proteinExistence type="predicted"/>
<dbReference type="RefSeq" id="WP_169413426.1">
    <property type="nucleotide sequence ID" value="NZ_JAAXKZ010000046.1"/>
</dbReference>
<reference evidence="2 3" key="1">
    <citation type="submission" date="2020-04" db="EMBL/GenBank/DDBJ databases">
        <authorList>
            <person name="Klaysubun C."/>
            <person name="Duangmal K."/>
            <person name="Lipun K."/>
        </authorList>
    </citation>
    <scope>NUCLEOTIDE SEQUENCE [LARGE SCALE GENOMIC DNA]</scope>
    <source>
        <strain evidence="2 3">DSM 45300</strain>
    </source>
</reference>
<dbReference type="Gene3D" id="3.30.40.10">
    <property type="entry name" value="Zinc/RING finger domain, C3HC4 (zinc finger)"/>
    <property type="match status" value="1"/>
</dbReference>
<dbReference type="AlphaFoldDB" id="A0A848DJ56"/>